<reference evidence="1 2" key="1">
    <citation type="submission" date="2018-08" db="EMBL/GenBank/DDBJ databases">
        <title>The multiple taxonomic identification of Sphingomonas gilva.</title>
        <authorList>
            <person name="Zhu D."/>
            <person name="Zheng S."/>
        </authorList>
    </citation>
    <scope>NUCLEOTIDE SEQUENCE [LARGE SCALE GENOMIC DNA]</scope>
    <source>
        <strain evidence="1 2">ZDH117</strain>
    </source>
</reference>
<accession>A0A396RP91</accession>
<dbReference type="AlphaFoldDB" id="A0A396RP91"/>
<evidence type="ECO:0000313" key="2">
    <source>
        <dbReference type="Proteomes" id="UP000266693"/>
    </source>
</evidence>
<dbReference type="OrthoDB" id="7432856at2"/>
<sequence>MPVGKRYRLTGLLLNSRRGLVLEVDGGGTWLLDVGRKAKPLIGQRVTVEGARSGFDLLDVDRIDRAG</sequence>
<comment type="caution">
    <text evidence="1">The sequence shown here is derived from an EMBL/GenBank/DDBJ whole genome shotgun (WGS) entry which is preliminary data.</text>
</comment>
<dbReference type="Pfam" id="PF19135">
    <property type="entry name" value="DUF5818"/>
    <property type="match status" value="1"/>
</dbReference>
<dbReference type="Proteomes" id="UP000266693">
    <property type="component" value="Unassembled WGS sequence"/>
</dbReference>
<keyword evidence="2" id="KW-1185">Reference proteome</keyword>
<organism evidence="1 2">
    <name type="scientific">Sphingomonas gilva</name>
    <dbReference type="NCBI Taxonomy" id="2305907"/>
    <lineage>
        <taxon>Bacteria</taxon>
        <taxon>Pseudomonadati</taxon>
        <taxon>Pseudomonadota</taxon>
        <taxon>Alphaproteobacteria</taxon>
        <taxon>Sphingomonadales</taxon>
        <taxon>Sphingomonadaceae</taxon>
        <taxon>Sphingomonas</taxon>
    </lineage>
</organism>
<name>A0A396RP91_9SPHN</name>
<gene>
    <name evidence="1" type="ORF">D1610_07045</name>
</gene>
<evidence type="ECO:0000313" key="1">
    <source>
        <dbReference type="EMBL" id="RHW18229.1"/>
    </source>
</evidence>
<proteinExistence type="predicted"/>
<dbReference type="RefSeq" id="WP_118863419.1">
    <property type="nucleotide sequence ID" value="NZ_QWLV01000002.1"/>
</dbReference>
<protein>
    <submittedName>
        <fullName evidence="1">Uncharacterized protein</fullName>
    </submittedName>
</protein>
<dbReference type="InterPro" id="IPR043856">
    <property type="entry name" value="DUF5818"/>
</dbReference>
<dbReference type="EMBL" id="QWLV01000002">
    <property type="protein sequence ID" value="RHW18229.1"/>
    <property type="molecule type" value="Genomic_DNA"/>
</dbReference>